<keyword evidence="3 4" id="KW-0413">Isomerase</keyword>
<dbReference type="PIRSF" id="PIRSF001430">
    <property type="entry name" value="tRNA_psdUrid_synth"/>
    <property type="match status" value="1"/>
</dbReference>
<keyword evidence="10" id="KW-1185">Reference proteome</keyword>
<dbReference type="InterPro" id="IPR020097">
    <property type="entry name" value="PsdUridine_synth_TruA_a/b_dom"/>
</dbReference>
<dbReference type="InterPro" id="IPR001406">
    <property type="entry name" value="PsdUridine_synth_TruA"/>
</dbReference>
<dbReference type="GO" id="GO:0003723">
    <property type="term" value="F:RNA binding"/>
    <property type="evidence" value="ECO:0007669"/>
    <property type="project" value="InterPro"/>
</dbReference>
<evidence type="ECO:0000256" key="7">
    <source>
        <dbReference type="RuleBase" id="RU003792"/>
    </source>
</evidence>
<comment type="function">
    <text evidence="4">Formation of pseudouridine at positions 38, 39 and 40 in the anticodon stem and loop of transfer RNAs.</text>
</comment>
<dbReference type="InterPro" id="IPR020095">
    <property type="entry name" value="PsdUridine_synth_TruA_C"/>
</dbReference>
<evidence type="ECO:0000313" key="9">
    <source>
        <dbReference type="EMBL" id="MBS4224980.1"/>
    </source>
</evidence>
<keyword evidence="2 4" id="KW-0819">tRNA processing</keyword>
<dbReference type="InterPro" id="IPR020103">
    <property type="entry name" value="PsdUridine_synth_cat_dom_sf"/>
</dbReference>
<feature type="binding site" evidence="4 6">
    <location>
        <position position="111"/>
    </location>
    <ligand>
        <name>substrate</name>
    </ligand>
</feature>
<dbReference type="Gene3D" id="3.30.70.580">
    <property type="entry name" value="Pseudouridine synthase I, catalytic domain, N-terminal subdomain"/>
    <property type="match status" value="1"/>
</dbReference>
<comment type="subunit">
    <text evidence="4">Homodimer.</text>
</comment>
<evidence type="ECO:0000256" key="1">
    <source>
        <dbReference type="ARBA" id="ARBA00009375"/>
    </source>
</evidence>
<evidence type="ECO:0000256" key="2">
    <source>
        <dbReference type="ARBA" id="ARBA00022694"/>
    </source>
</evidence>
<evidence type="ECO:0000256" key="4">
    <source>
        <dbReference type="HAMAP-Rule" id="MF_00171"/>
    </source>
</evidence>
<accession>A0A942UP94</accession>
<dbReference type="FunFam" id="3.30.70.580:FF:000001">
    <property type="entry name" value="tRNA pseudouridine synthase A"/>
    <property type="match status" value="1"/>
</dbReference>
<organism evidence="9 10">
    <name type="scientific">Lederbergia citrea</name>
    <dbReference type="NCBI Taxonomy" id="2833581"/>
    <lineage>
        <taxon>Bacteria</taxon>
        <taxon>Bacillati</taxon>
        <taxon>Bacillota</taxon>
        <taxon>Bacilli</taxon>
        <taxon>Bacillales</taxon>
        <taxon>Bacillaceae</taxon>
        <taxon>Lederbergia</taxon>
    </lineage>
</organism>
<gene>
    <name evidence="4 9" type="primary">truA</name>
    <name evidence="9" type="ORF">KHA91_19985</name>
</gene>
<dbReference type="InterPro" id="IPR020094">
    <property type="entry name" value="TruA/RsuA/RluB/E/F_N"/>
</dbReference>
<dbReference type="GO" id="GO:0031119">
    <property type="term" value="P:tRNA pseudouridine synthesis"/>
    <property type="evidence" value="ECO:0007669"/>
    <property type="project" value="UniProtKB-UniRule"/>
</dbReference>
<dbReference type="Pfam" id="PF01416">
    <property type="entry name" value="PseudoU_synth_1"/>
    <property type="match status" value="2"/>
</dbReference>
<dbReference type="Gene3D" id="3.30.70.660">
    <property type="entry name" value="Pseudouridine synthase I, catalytic domain, C-terminal subdomain"/>
    <property type="match status" value="1"/>
</dbReference>
<comment type="caution">
    <text evidence="9">The sequence shown here is derived from an EMBL/GenBank/DDBJ whole genome shotgun (WGS) entry which is preliminary data.</text>
</comment>
<proteinExistence type="inferred from homology"/>
<comment type="catalytic activity">
    <reaction evidence="4 7">
        <text>uridine(38/39/40) in tRNA = pseudouridine(38/39/40) in tRNA</text>
        <dbReference type="Rhea" id="RHEA:22376"/>
        <dbReference type="Rhea" id="RHEA-COMP:10085"/>
        <dbReference type="Rhea" id="RHEA-COMP:10087"/>
        <dbReference type="ChEBI" id="CHEBI:65314"/>
        <dbReference type="ChEBI" id="CHEBI:65315"/>
        <dbReference type="EC" id="5.4.99.12"/>
    </reaction>
</comment>
<evidence type="ECO:0000256" key="6">
    <source>
        <dbReference type="PIRSR" id="PIRSR001430-2"/>
    </source>
</evidence>
<dbReference type="NCBIfam" id="TIGR00071">
    <property type="entry name" value="hisT_truA"/>
    <property type="match status" value="1"/>
</dbReference>
<dbReference type="EC" id="5.4.99.12" evidence="4"/>
<dbReference type="PANTHER" id="PTHR11142">
    <property type="entry name" value="PSEUDOURIDYLATE SYNTHASE"/>
    <property type="match status" value="1"/>
</dbReference>
<feature type="domain" description="Pseudouridine synthase I TruA alpha/beta" evidence="8">
    <location>
        <begin position="144"/>
        <end position="245"/>
    </location>
</feature>
<dbReference type="Proteomes" id="UP000676456">
    <property type="component" value="Unassembled WGS sequence"/>
</dbReference>
<feature type="active site" description="Nucleophile" evidence="4 5">
    <location>
        <position position="53"/>
    </location>
</feature>
<dbReference type="GO" id="GO:0160147">
    <property type="term" value="F:tRNA pseudouridine(38-40) synthase activity"/>
    <property type="evidence" value="ECO:0007669"/>
    <property type="project" value="UniProtKB-EC"/>
</dbReference>
<dbReference type="EMBL" id="JAGYPN010000006">
    <property type="protein sequence ID" value="MBS4224980.1"/>
    <property type="molecule type" value="Genomic_DNA"/>
</dbReference>
<dbReference type="HAMAP" id="MF_00171">
    <property type="entry name" value="TruA"/>
    <property type="match status" value="1"/>
</dbReference>
<dbReference type="RefSeq" id="WP_213100039.1">
    <property type="nucleotide sequence ID" value="NZ_JAGYPN010000006.1"/>
</dbReference>
<comment type="similarity">
    <text evidence="1 4 7">Belongs to the tRNA pseudouridine synthase TruA family.</text>
</comment>
<dbReference type="CDD" id="cd02570">
    <property type="entry name" value="PseudoU_synth_EcTruA"/>
    <property type="match status" value="1"/>
</dbReference>
<dbReference type="PANTHER" id="PTHR11142:SF0">
    <property type="entry name" value="TRNA PSEUDOURIDINE SYNTHASE-LIKE 1"/>
    <property type="match status" value="1"/>
</dbReference>
<evidence type="ECO:0000256" key="3">
    <source>
        <dbReference type="ARBA" id="ARBA00023235"/>
    </source>
</evidence>
<protein>
    <recommendedName>
        <fullName evidence="4">tRNA pseudouridine synthase A</fullName>
        <ecNumber evidence="4">5.4.99.12</ecNumber>
    </recommendedName>
    <alternativeName>
        <fullName evidence="4">tRNA pseudouridine(38-40) synthase</fullName>
    </alternativeName>
    <alternativeName>
        <fullName evidence="4">tRNA pseudouridylate synthase I</fullName>
    </alternativeName>
    <alternativeName>
        <fullName evidence="4">tRNA-uridine isomerase I</fullName>
    </alternativeName>
</protein>
<evidence type="ECO:0000259" key="8">
    <source>
        <dbReference type="Pfam" id="PF01416"/>
    </source>
</evidence>
<dbReference type="SUPFAM" id="SSF55120">
    <property type="entry name" value="Pseudouridine synthase"/>
    <property type="match status" value="1"/>
</dbReference>
<feature type="domain" description="Pseudouridine synthase I TruA alpha/beta" evidence="8">
    <location>
        <begin position="8"/>
        <end position="105"/>
    </location>
</feature>
<evidence type="ECO:0000313" key="10">
    <source>
        <dbReference type="Proteomes" id="UP000676456"/>
    </source>
</evidence>
<evidence type="ECO:0000256" key="5">
    <source>
        <dbReference type="PIRSR" id="PIRSR001430-1"/>
    </source>
</evidence>
<dbReference type="AlphaFoldDB" id="A0A942UP94"/>
<sequence length="246" mass="27956">MQRYKAKIAYDGSRYSGFQIQPNGRTVQEELEKALKKMHKGSLVKVTSSGRTDAGVHARGQVFHFDSPLLLPSERWVNAVNGLLPYDLSLLEVEKADPDFHARYDVVGKTYKYFLYTGKIRDPFKHHFTSYYPYKLNVEQMREAAEYLVGTFDFTSFCSAKTTKENRVRTISVIDIEVVGDEIIFTFTGTGFLYNMVRIIVGTLLKVGSGKIKPGDIPEILAAHDRKRAGKTAAAKGLYLWEVYYK</sequence>
<reference evidence="9 10" key="1">
    <citation type="submission" date="2021-05" db="EMBL/GenBank/DDBJ databases">
        <title>Novel Bacillus species.</title>
        <authorList>
            <person name="Liu G."/>
        </authorList>
    </citation>
    <scope>NUCLEOTIDE SEQUENCE [LARGE SCALE GENOMIC DNA]</scope>
    <source>
        <strain evidence="9 10">FJAT-49682</strain>
    </source>
</reference>
<comment type="caution">
    <text evidence="4">Lacks conserved residue(s) required for the propagation of feature annotation.</text>
</comment>
<name>A0A942UP94_9BACI</name>